<protein>
    <submittedName>
        <fullName evidence="2">Uncharacterized protein</fullName>
    </submittedName>
</protein>
<feature type="non-terminal residue" evidence="2">
    <location>
        <position position="162"/>
    </location>
</feature>
<keyword evidence="1" id="KW-1133">Transmembrane helix</keyword>
<sequence length="162" mass="19387">MIWKTFCLFLVAFFHFSFWVMHERSTRTAKAASTFLKDIFPLFCYTQKMHALLRIANHSFFFVGIILLAFFHKRVFNKNLHKHKYFNCKIGNELFQTKLGFVKQKQISYIIINIQIKKKGIFIGKNNDNKKQSLIQDKINRVFQRGYSIDKEKITSRQIQTH</sequence>
<keyword evidence="1" id="KW-0472">Membrane</keyword>
<accession>X6MI44</accession>
<comment type="caution">
    <text evidence="2">The sequence shown here is derived from an EMBL/GenBank/DDBJ whole genome shotgun (WGS) entry which is preliminary data.</text>
</comment>
<keyword evidence="3" id="KW-1185">Reference proteome</keyword>
<proteinExistence type="predicted"/>
<keyword evidence="1" id="KW-0812">Transmembrane</keyword>
<feature type="transmembrane region" description="Helical" evidence="1">
    <location>
        <begin position="55"/>
        <end position="72"/>
    </location>
</feature>
<evidence type="ECO:0000313" key="2">
    <source>
        <dbReference type="EMBL" id="ETO13321.1"/>
    </source>
</evidence>
<gene>
    <name evidence="2" type="ORF">RFI_24052</name>
</gene>
<evidence type="ECO:0000256" key="1">
    <source>
        <dbReference type="SAM" id="Phobius"/>
    </source>
</evidence>
<dbReference type="Proteomes" id="UP000023152">
    <property type="component" value="Unassembled WGS sequence"/>
</dbReference>
<organism evidence="2 3">
    <name type="scientific">Reticulomyxa filosa</name>
    <dbReference type="NCBI Taxonomy" id="46433"/>
    <lineage>
        <taxon>Eukaryota</taxon>
        <taxon>Sar</taxon>
        <taxon>Rhizaria</taxon>
        <taxon>Retaria</taxon>
        <taxon>Foraminifera</taxon>
        <taxon>Monothalamids</taxon>
        <taxon>Reticulomyxidae</taxon>
        <taxon>Reticulomyxa</taxon>
    </lineage>
</organism>
<dbReference type="EMBL" id="ASPP01020676">
    <property type="protein sequence ID" value="ETO13321.1"/>
    <property type="molecule type" value="Genomic_DNA"/>
</dbReference>
<dbReference type="AlphaFoldDB" id="X6MI44"/>
<evidence type="ECO:0000313" key="3">
    <source>
        <dbReference type="Proteomes" id="UP000023152"/>
    </source>
</evidence>
<reference evidence="2 3" key="1">
    <citation type="journal article" date="2013" name="Curr. Biol.">
        <title>The Genome of the Foraminiferan Reticulomyxa filosa.</title>
        <authorList>
            <person name="Glockner G."/>
            <person name="Hulsmann N."/>
            <person name="Schleicher M."/>
            <person name="Noegel A.A."/>
            <person name="Eichinger L."/>
            <person name="Gallinger C."/>
            <person name="Pawlowski J."/>
            <person name="Sierra R."/>
            <person name="Euteneuer U."/>
            <person name="Pillet L."/>
            <person name="Moustafa A."/>
            <person name="Platzer M."/>
            <person name="Groth M."/>
            <person name="Szafranski K."/>
            <person name="Schliwa M."/>
        </authorList>
    </citation>
    <scope>NUCLEOTIDE SEQUENCE [LARGE SCALE GENOMIC DNA]</scope>
</reference>
<name>X6MI44_RETFI</name>